<dbReference type="STRING" id="1227466.C464_06135"/>
<evidence type="ECO:0000313" key="2">
    <source>
        <dbReference type="EMBL" id="ELZ48967.1"/>
    </source>
</evidence>
<dbReference type="OrthoDB" id="336169at2157"/>
<feature type="region of interest" description="Disordered" evidence="1">
    <location>
        <begin position="1"/>
        <end position="30"/>
    </location>
</feature>
<organism evidence="2 3">
    <name type="scientific">Halorubrum coriense DSM 10284</name>
    <dbReference type="NCBI Taxonomy" id="1227466"/>
    <lineage>
        <taxon>Archaea</taxon>
        <taxon>Methanobacteriati</taxon>
        <taxon>Methanobacteriota</taxon>
        <taxon>Stenosarchaea group</taxon>
        <taxon>Halobacteria</taxon>
        <taxon>Halobacteriales</taxon>
        <taxon>Haloferacaceae</taxon>
        <taxon>Halorubrum</taxon>
    </lineage>
</organism>
<name>M0EPZ9_9EURY</name>
<sequence>MAKTRALLTETEREQIAGEHGDSRRYQATSRVRGRIQEELERDVEVLEEHHPDLLEELRGVVCEETDDE</sequence>
<feature type="compositionally biased region" description="Basic and acidic residues" evidence="1">
    <location>
        <begin position="10"/>
        <end position="25"/>
    </location>
</feature>
<dbReference type="PATRIC" id="fig|1227466.3.peg.1238"/>
<proteinExistence type="predicted"/>
<dbReference type="RefSeq" id="WP_006112733.1">
    <property type="nucleotide sequence ID" value="NZ_AOJL01000026.1"/>
</dbReference>
<gene>
    <name evidence="2" type="ORF">C464_06135</name>
</gene>
<comment type="caution">
    <text evidence="2">The sequence shown here is derived from an EMBL/GenBank/DDBJ whole genome shotgun (WGS) entry which is preliminary data.</text>
</comment>
<protein>
    <submittedName>
        <fullName evidence="2">Uncharacterized protein</fullName>
    </submittedName>
</protein>
<evidence type="ECO:0000256" key="1">
    <source>
        <dbReference type="SAM" id="MobiDB-lite"/>
    </source>
</evidence>
<keyword evidence="3" id="KW-1185">Reference proteome</keyword>
<reference evidence="2 3" key="1">
    <citation type="journal article" date="2014" name="PLoS Genet.">
        <title>Phylogenetically driven sequencing of extremely halophilic archaea reveals strategies for static and dynamic osmo-response.</title>
        <authorList>
            <person name="Becker E.A."/>
            <person name="Seitzer P.M."/>
            <person name="Tritt A."/>
            <person name="Larsen D."/>
            <person name="Krusor M."/>
            <person name="Yao A.I."/>
            <person name="Wu D."/>
            <person name="Madern D."/>
            <person name="Eisen J.A."/>
            <person name="Darling A.E."/>
            <person name="Facciotti M.T."/>
        </authorList>
    </citation>
    <scope>NUCLEOTIDE SEQUENCE [LARGE SCALE GENOMIC DNA]</scope>
    <source>
        <strain evidence="2 3">DSM 10284</strain>
    </source>
</reference>
<evidence type="ECO:0000313" key="3">
    <source>
        <dbReference type="Proteomes" id="UP000011509"/>
    </source>
</evidence>
<dbReference type="Proteomes" id="UP000011509">
    <property type="component" value="Unassembled WGS sequence"/>
</dbReference>
<dbReference type="EMBL" id="AOJL01000026">
    <property type="protein sequence ID" value="ELZ48967.1"/>
    <property type="molecule type" value="Genomic_DNA"/>
</dbReference>
<dbReference type="AlphaFoldDB" id="M0EPZ9"/>
<accession>M0EPZ9</accession>